<evidence type="ECO:0000256" key="6">
    <source>
        <dbReference type="SAM" id="MobiDB-lite"/>
    </source>
</evidence>
<dbReference type="Pfam" id="PF00854">
    <property type="entry name" value="PTR2"/>
    <property type="match status" value="1"/>
</dbReference>
<comment type="subcellular location">
    <subcellularLocation>
        <location evidence="1">Membrane</location>
        <topology evidence="1">Multi-pass membrane protein</topology>
    </subcellularLocation>
</comment>
<keyword evidence="5 7" id="KW-0472">Membrane</keyword>
<comment type="caution">
    <text evidence="8">The sequence shown here is derived from an EMBL/GenBank/DDBJ whole genome shotgun (WGS) entry which is preliminary data.</text>
</comment>
<evidence type="ECO:0008006" key="10">
    <source>
        <dbReference type="Google" id="ProtNLM"/>
    </source>
</evidence>
<dbReference type="GO" id="GO:0022857">
    <property type="term" value="F:transmembrane transporter activity"/>
    <property type="evidence" value="ECO:0007669"/>
    <property type="project" value="InterPro"/>
</dbReference>
<feature type="region of interest" description="Disordered" evidence="6">
    <location>
        <begin position="292"/>
        <end position="311"/>
    </location>
</feature>
<evidence type="ECO:0000313" key="9">
    <source>
        <dbReference type="Proteomes" id="UP000631114"/>
    </source>
</evidence>
<dbReference type="PANTHER" id="PTHR11654">
    <property type="entry name" value="OLIGOPEPTIDE TRANSPORTER-RELATED"/>
    <property type="match status" value="1"/>
</dbReference>
<proteinExistence type="inferred from homology"/>
<name>A0A835LBL5_9MAGN</name>
<dbReference type="PROSITE" id="PS01022">
    <property type="entry name" value="PTR2_1"/>
    <property type="match status" value="1"/>
</dbReference>
<evidence type="ECO:0000256" key="1">
    <source>
        <dbReference type="ARBA" id="ARBA00004141"/>
    </source>
</evidence>
<keyword evidence="9" id="KW-1185">Reference proteome</keyword>
<evidence type="ECO:0000256" key="2">
    <source>
        <dbReference type="ARBA" id="ARBA00005982"/>
    </source>
</evidence>
<dbReference type="InterPro" id="IPR036259">
    <property type="entry name" value="MFS_trans_sf"/>
</dbReference>
<dbReference type="Proteomes" id="UP000631114">
    <property type="component" value="Unassembled WGS sequence"/>
</dbReference>
<reference evidence="8 9" key="1">
    <citation type="submission" date="2020-10" db="EMBL/GenBank/DDBJ databases">
        <title>The Coptis chinensis genome and diversification of protoberbering-type alkaloids.</title>
        <authorList>
            <person name="Wang B."/>
            <person name="Shu S."/>
            <person name="Song C."/>
            <person name="Liu Y."/>
        </authorList>
    </citation>
    <scope>NUCLEOTIDE SEQUENCE [LARGE SCALE GENOMIC DNA]</scope>
    <source>
        <strain evidence="8">HL-2020</strain>
        <tissue evidence="8">Leaf</tissue>
    </source>
</reference>
<dbReference type="InterPro" id="IPR000109">
    <property type="entry name" value="POT_fam"/>
</dbReference>
<protein>
    <recommendedName>
        <fullName evidence="10">Peptide transporter</fullName>
    </recommendedName>
</protein>
<dbReference type="Gene3D" id="1.20.1250.20">
    <property type="entry name" value="MFS general substrate transporter like domains"/>
    <property type="match status" value="1"/>
</dbReference>
<dbReference type="SUPFAM" id="SSF103473">
    <property type="entry name" value="MFS general substrate transporter"/>
    <property type="match status" value="1"/>
</dbReference>
<gene>
    <name evidence="8" type="ORF">IFM89_009990</name>
</gene>
<sequence>MVVSRSEDDVVIAGLGVPLLGDTNSNVVVEGVVDYKGHAVSDRSKYGGWKSASFVIGIEIAERFAYYGISSNLITYLTGPLNQSTVNAAKNVNVWSGVGHILPLLGAFVADSYLGRYRTIVFSSLFYVLGLALLTLSTIIPKERSPDCPDIEKNSSCKSPSSFQVVFFFFSLYVVAIGLAGHKSCVQAFGADQFDGRDPVENKSKSSFFNWWYFGLCAGATISLFIINYIEENLNWGLGFGIPCFFMAVALLVFLLGTKTYRYSFKDDKRSPFVRLAQVFVAAARNWRSSPSSSTALEQAKPTSHNNHQFK</sequence>
<keyword evidence="4 7" id="KW-1133">Transmembrane helix</keyword>
<accession>A0A835LBL5</accession>
<dbReference type="OrthoDB" id="8904098at2759"/>
<evidence type="ECO:0000256" key="5">
    <source>
        <dbReference type="ARBA" id="ARBA00023136"/>
    </source>
</evidence>
<comment type="similarity">
    <text evidence="2">Belongs to the major facilitator superfamily. Proton-dependent oligopeptide transporter (POT/PTR) (TC 2.A.17) family.</text>
</comment>
<evidence type="ECO:0000256" key="4">
    <source>
        <dbReference type="ARBA" id="ARBA00022989"/>
    </source>
</evidence>
<feature type="transmembrane region" description="Helical" evidence="7">
    <location>
        <begin position="211"/>
        <end position="230"/>
    </location>
</feature>
<dbReference type="GO" id="GO:0006857">
    <property type="term" value="P:oligopeptide transport"/>
    <property type="evidence" value="ECO:0007669"/>
    <property type="project" value="InterPro"/>
</dbReference>
<keyword evidence="3 7" id="KW-0812">Transmembrane</keyword>
<feature type="transmembrane region" description="Helical" evidence="7">
    <location>
        <begin position="120"/>
        <end position="141"/>
    </location>
</feature>
<evidence type="ECO:0000256" key="7">
    <source>
        <dbReference type="SAM" id="Phobius"/>
    </source>
</evidence>
<evidence type="ECO:0000313" key="8">
    <source>
        <dbReference type="EMBL" id="KAF9588415.1"/>
    </source>
</evidence>
<organism evidence="8 9">
    <name type="scientific">Coptis chinensis</name>
    <dbReference type="NCBI Taxonomy" id="261450"/>
    <lineage>
        <taxon>Eukaryota</taxon>
        <taxon>Viridiplantae</taxon>
        <taxon>Streptophyta</taxon>
        <taxon>Embryophyta</taxon>
        <taxon>Tracheophyta</taxon>
        <taxon>Spermatophyta</taxon>
        <taxon>Magnoliopsida</taxon>
        <taxon>Ranunculales</taxon>
        <taxon>Ranunculaceae</taxon>
        <taxon>Coptidoideae</taxon>
        <taxon>Coptis</taxon>
    </lineage>
</organism>
<dbReference type="AlphaFoldDB" id="A0A835LBL5"/>
<dbReference type="EMBL" id="JADFTS010000009">
    <property type="protein sequence ID" value="KAF9588415.1"/>
    <property type="molecule type" value="Genomic_DNA"/>
</dbReference>
<evidence type="ECO:0000256" key="3">
    <source>
        <dbReference type="ARBA" id="ARBA00022692"/>
    </source>
</evidence>
<feature type="transmembrane region" description="Helical" evidence="7">
    <location>
        <begin position="236"/>
        <end position="256"/>
    </location>
</feature>
<dbReference type="InterPro" id="IPR018456">
    <property type="entry name" value="PTR2_symporter_CS"/>
</dbReference>
<dbReference type="GO" id="GO:0016020">
    <property type="term" value="C:membrane"/>
    <property type="evidence" value="ECO:0007669"/>
    <property type="project" value="UniProtKB-SubCell"/>
</dbReference>
<feature type="transmembrane region" description="Helical" evidence="7">
    <location>
        <begin position="161"/>
        <end position="180"/>
    </location>
</feature>